<evidence type="ECO:0000313" key="1">
    <source>
        <dbReference type="EMBL" id="SBS37866.1"/>
    </source>
</evidence>
<reference evidence="1 2" key="1">
    <citation type="submission" date="2016-06" db="EMBL/GenBank/DDBJ databases">
        <authorList>
            <person name="Kjaerup R.B."/>
            <person name="Dalgaard T.S."/>
            <person name="Juul-Madsen H.R."/>
        </authorList>
    </citation>
    <scope>NUCLEOTIDE SEQUENCE [LARGE SCALE GENOMIC DNA]</scope>
    <source>
        <strain evidence="1 2">CECT 8886</strain>
    </source>
</reference>
<accession>A0A1A8TVN4</accession>
<keyword evidence="2" id="KW-1185">Reference proteome</keyword>
<dbReference type="RefSeq" id="WP_067020967.1">
    <property type="nucleotide sequence ID" value="NZ_FLOB01000022.1"/>
</dbReference>
<dbReference type="Proteomes" id="UP000092544">
    <property type="component" value="Unassembled WGS sequence"/>
</dbReference>
<dbReference type="AlphaFoldDB" id="A0A1A8TVN4"/>
<protein>
    <recommendedName>
        <fullName evidence="3">Lipoprotein</fullName>
    </recommendedName>
</protein>
<dbReference type="OrthoDB" id="6105332at2"/>
<dbReference type="PROSITE" id="PS51257">
    <property type="entry name" value="PROKAR_LIPOPROTEIN"/>
    <property type="match status" value="1"/>
</dbReference>
<name>A0A1A8TVN4_9GAMM</name>
<sequence length="218" mass="24376">MRFFITTVLLSVLLTGCSTSEIMQGHHVSNVDPDVRIAKTAKIKIQGDPKGDELTNKRYISNVIASFNALGYKNVSTDYKHPNYILTINFLSSEKKKDLSVPIFNDVNDGYYTTCSKPKGSNQEVNCVRTERTVTRVTGYRKVTAMVSVYTFDFNIKDSKGAPVLVSSSTLENETCSKWKVFAFLAKEAVAKTSFTNPMDQGFTVKMPENYQCKADDN</sequence>
<organism evidence="1 2">
    <name type="scientific">Marinomonas spartinae</name>
    <dbReference type="NCBI Taxonomy" id="1792290"/>
    <lineage>
        <taxon>Bacteria</taxon>
        <taxon>Pseudomonadati</taxon>
        <taxon>Pseudomonadota</taxon>
        <taxon>Gammaproteobacteria</taxon>
        <taxon>Oceanospirillales</taxon>
        <taxon>Oceanospirillaceae</taxon>
        <taxon>Marinomonas</taxon>
    </lineage>
</organism>
<proteinExistence type="predicted"/>
<evidence type="ECO:0008006" key="3">
    <source>
        <dbReference type="Google" id="ProtNLM"/>
    </source>
</evidence>
<evidence type="ECO:0000313" key="2">
    <source>
        <dbReference type="Proteomes" id="UP000092544"/>
    </source>
</evidence>
<dbReference type="EMBL" id="FLOB01000022">
    <property type="protein sequence ID" value="SBS37866.1"/>
    <property type="molecule type" value="Genomic_DNA"/>
</dbReference>
<gene>
    <name evidence="1" type="ORF">MSP8886_04297</name>
</gene>